<evidence type="ECO:0000256" key="2">
    <source>
        <dbReference type="SAM" id="MobiDB-lite"/>
    </source>
</evidence>
<dbReference type="Proteomes" id="UP000542342">
    <property type="component" value="Unassembled WGS sequence"/>
</dbReference>
<evidence type="ECO:0000313" key="4">
    <source>
        <dbReference type="Proteomes" id="UP000542342"/>
    </source>
</evidence>
<proteinExistence type="predicted"/>
<reference evidence="3 4" key="1">
    <citation type="submission" date="2020-07" db="EMBL/GenBank/DDBJ databases">
        <title>Thermogemmata thermophila gen. nov., sp. nov., a novel moderate thermophilic planctomycete from a Kamchatka hot spring.</title>
        <authorList>
            <person name="Elcheninov A.G."/>
            <person name="Podosokorskaya O.A."/>
            <person name="Kovaleva O.L."/>
            <person name="Novikov A."/>
            <person name="Bonch-Osmolovskaya E.A."/>
            <person name="Toshchakov S.V."/>
            <person name="Kublanov I.V."/>
        </authorList>
    </citation>
    <scope>NUCLEOTIDE SEQUENCE [LARGE SCALE GENOMIC DNA]</scope>
    <source>
        <strain evidence="3 4">2918</strain>
    </source>
</reference>
<protein>
    <submittedName>
        <fullName evidence="3">Uncharacterized protein</fullName>
    </submittedName>
</protein>
<keyword evidence="1" id="KW-0945">Host-virus interaction</keyword>
<feature type="compositionally biased region" description="Pro residues" evidence="2">
    <location>
        <begin position="473"/>
        <end position="544"/>
    </location>
</feature>
<feature type="region of interest" description="Disordered" evidence="2">
    <location>
        <begin position="459"/>
        <end position="544"/>
    </location>
</feature>
<gene>
    <name evidence="3" type="ORF">H0921_05075</name>
</gene>
<sequence length="544" mass="59135">MGRPLLLLAVLGAAAVAVWPGIYAQDDGPPPYYWPHRTVGIPVNVDQLQRLPQPPAYLQLYYAVQRGTFQKGPRLPVNQLQPLDGGKRGFLFTAERDGDFEFTVQFVYADGSTSPRVEELAPQQRIIIDTTPPVVRILALPDGVEWQATDEHLDPRGIQLQCRWPGTRDWTTVTDRAMRATDRYNWQLPAGKSLEVRVLARDRAGNTGVSPVVRIPPEGAATAGLMRPHPAPDWLGGGRSLPAPRIDYVNSLKFDVEFSIQRMGRSGVRAAYLFVLKNTGGWEFAKKVDVQLRPGEKDPILTIPYEASSEGTYGFYVIPESGAGKRADDPRTDDPPMLYVVVDTTPPYLKITGVQVRPGNRGPLVEITWECADPNLMPQPVSLEWSLDRTAAKWNEVKYRLDNLPNSSVGRYVWEISDPQLWKFWLRARAVDKAANTTEYIWPEEVIVDLEKPAATIHKVRSSGKGGSGGSSTPPPTVTLPPGGEPAPGSPASPPPPPPTPSANQPSPPIPSGMGLPPPPPAAASPPDVPAAAPTPPPSAPSGT</sequence>
<dbReference type="PANTHER" id="PTHR13037">
    <property type="entry name" value="FORMIN"/>
    <property type="match status" value="1"/>
</dbReference>
<organism evidence="3 4">
    <name type="scientific">Thermogemmata fonticola</name>
    <dbReference type="NCBI Taxonomy" id="2755323"/>
    <lineage>
        <taxon>Bacteria</taxon>
        <taxon>Pseudomonadati</taxon>
        <taxon>Planctomycetota</taxon>
        <taxon>Planctomycetia</taxon>
        <taxon>Gemmatales</taxon>
        <taxon>Gemmataceae</taxon>
        <taxon>Thermogemmata</taxon>
    </lineage>
</organism>
<dbReference type="EMBL" id="JACEFB010000002">
    <property type="protein sequence ID" value="MBA2225533.1"/>
    <property type="molecule type" value="Genomic_DNA"/>
</dbReference>
<name>A0A7V9AAZ9_9BACT</name>
<evidence type="ECO:0000313" key="3">
    <source>
        <dbReference type="EMBL" id="MBA2225533.1"/>
    </source>
</evidence>
<evidence type="ECO:0000256" key="1">
    <source>
        <dbReference type="ARBA" id="ARBA00022581"/>
    </source>
</evidence>
<dbReference type="PANTHER" id="PTHR13037:SF24">
    <property type="entry name" value="POLYCOMB PROTEIN PCL-RELATED"/>
    <property type="match status" value="1"/>
</dbReference>
<keyword evidence="4" id="KW-1185">Reference proteome</keyword>
<dbReference type="RefSeq" id="WP_194536951.1">
    <property type="nucleotide sequence ID" value="NZ_JACEFB010000002.1"/>
</dbReference>
<dbReference type="AlphaFoldDB" id="A0A7V9AAZ9"/>
<comment type="caution">
    <text evidence="3">The sequence shown here is derived from an EMBL/GenBank/DDBJ whole genome shotgun (WGS) entry which is preliminary data.</text>
</comment>
<accession>A0A7V9AAZ9</accession>